<protein>
    <recommendedName>
        <fullName evidence="7">Major facilitator superfamily (MFS) profile domain-containing protein</fullName>
    </recommendedName>
</protein>
<evidence type="ECO:0000256" key="2">
    <source>
        <dbReference type="ARBA" id="ARBA00022692"/>
    </source>
</evidence>
<proteinExistence type="predicted"/>
<dbReference type="InterPro" id="IPR005829">
    <property type="entry name" value="Sugar_transporter_CS"/>
</dbReference>
<feature type="transmembrane region" description="Helical" evidence="6">
    <location>
        <begin position="529"/>
        <end position="549"/>
    </location>
</feature>
<dbReference type="SUPFAM" id="SSF103473">
    <property type="entry name" value="MFS general substrate transporter"/>
    <property type="match status" value="1"/>
</dbReference>
<comment type="subcellular location">
    <subcellularLocation>
        <location evidence="1">Membrane</location>
        <topology evidence="1">Multi-pass membrane protein</topology>
    </subcellularLocation>
</comment>
<accession>A0ABR0AVX0</accession>
<feature type="transmembrane region" description="Helical" evidence="6">
    <location>
        <begin position="201"/>
        <end position="221"/>
    </location>
</feature>
<sequence length="603" mass="65865">MGAPKPIENEKPPNQDGSAANTFDDGDPGDAFNADIILGHLGKMGWFQIKYLFCIGYGLLFPTSCILIYVFVGGVPAYRCFVDGCDDPIDPEYKADWLNGTALNSLLATPRAWRCNYQDFDTIPNATTPECAYNNYTVNATCHNWIFDKSVFTRTIVTDYLLVCDESWKITFGSFITMLGVLLGAFFLGPLPDLIGRRTSVVVLGTWMAAFGIGSCFAPNFDAFAGLRFLTGMGGVAVLQALIIWGLEAQAPVMRIKFICLIYCFQSIGNLISGLLAYFIRDWIILQLCLFVPMGTMVVTYFILPESTRWLTVKKKYPEAKEIYENAAKLNKKTIPAYLLVIPSDESSKGIEAEGAPPAPADHDSNPLSSAAQVLKTGTLLIRLLILCGTWLAQFLCYYGLSYAASNLSADIHFNYILVILVEIPAYVSGMFAMDYFGRRLILNFTLLAGGSFCLVAGLISKEYNTVIIVFSLMGKFCTSMLTVANNVFTFELFPTVSRGITIALCSTSGKVGAIIAPYIAAMGVVNRSLPYVIFGAISLVIGVFTLLLPETKGLPIPATIQQAIDLDKTKIDITVLWRKRNPCCLAKGPASTDASNNSDATL</sequence>
<dbReference type="EMBL" id="JAOYFB010000039">
    <property type="protein sequence ID" value="KAK4029245.1"/>
    <property type="molecule type" value="Genomic_DNA"/>
</dbReference>
<evidence type="ECO:0000256" key="6">
    <source>
        <dbReference type="SAM" id="Phobius"/>
    </source>
</evidence>
<gene>
    <name evidence="8" type="ORF">OUZ56_022251</name>
</gene>
<feature type="transmembrane region" description="Helical" evidence="6">
    <location>
        <begin position="170"/>
        <end position="189"/>
    </location>
</feature>
<keyword evidence="3 6" id="KW-1133">Transmembrane helix</keyword>
<feature type="transmembrane region" description="Helical" evidence="6">
    <location>
        <begin position="441"/>
        <end position="461"/>
    </location>
</feature>
<evidence type="ECO:0000256" key="1">
    <source>
        <dbReference type="ARBA" id="ARBA00004141"/>
    </source>
</evidence>
<evidence type="ECO:0000256" key="4">
    <source>
        <dbReference type="ARBA" id="ARBA00023136"/>
    </source>
</evidence>
<dbReference type="InterPro" id="IPR036259">
    <property type="entry name" value="MFS_trans_sf"/>
</dbReference>
<keyword evidence="2 6" id="KW-0812">Transmembrane</keyword>
<feature type="transmembrane region" description="Helical" evidence="6">
    <location>
        <begin position="51"/>
        <end position="72"/>
    </location>
</feature>
<feature type="transmembrane region" description="Helical" evidence="6">
    <location>
        <begin position="227"/>
        <end position="246"/>
    </location>
</feature>
<keyword evidence="4 6" id="KW-0472">Membrane</keyword>
<feature type="transmembrane region" description="Helical" evidence="6">
    <location>
        <begin position="501"/>
        <end position="523"/>
    </location>
</feature>
<feature type="transmembrane region" description="Helical" evidence="6">
    <location>
        <begin position="380"/>
        <end position="401"/>
    </location>
</feature>
<name>A0ABR0AVX0_9CRUS</name>
<reference evidence="8 9" key="1">
    <citation type="journal article" date="2023" name="Nucleic Acids Res.">
        <title>The hologenome of Daphnia magna reveals possible DNA methylation and microbiome-mediated evolution of the host genome.</title>
        <authorList>
            <person name="Chaturvedi A."/>
            <person name="Li X."/>
            <person name="Dhandapani V."/>
            <person name="Marshall H."/>
            <person name="Kissane S."/>
            <person name="Cuenca-Cambronero M."/>
            <person name="Asole G."/>
            <person name="Calvet F."/>
            <person name="Ruiz-Romero M."/>
            <person name="Marangio P."/>
            <person name="Guigo R."/>
            <person name="Rago D."/>
            <person name="Mirbahai L."/>
            <person name="Eastwood N."/>
            <person name="Colbourne J.K."/>
            <person name="Zhou J."/>
            <person name="Mallon E."/>
            <person name="Orsini L."/>
        </authorList>
    </citation>
    <scope>NUCLEOTIDE SEQUENCE [LARGE SCALE GENOMIC DNA]</scope>
    <source>
        <strain evidence="8">LRV0_1</strain>
    </source>
</reference>
<dbReference type="PROSITE" id="PS50850">
    <property type="entry name" value="MFS"/>
    <property type="match status" value="1"/>
</dbReference>
<evidence type="ECO:0000313" key="8">
    <source>
        <dbReference type="EMBL" id="KAK4029245.1"/>
    </source>
</evidence>
<evidence type="ECO:0000313" key="9">
    <source>
        <dbReference type="Proteomes" id="UP001234178"/>
    </source>
</evidence>
<evidence type="ECO:0000256" key="3">
    <source>
        <dbReference type="ARBA" id="ARBA00022989"/>
    </source>
</evidence>
<feature type="region of interest" description="Disordered" evidence="5">
    <location>
        <begin position="1"/>
        <end position="24"/>
    </location>
</feature>
<evidence type="ECO:0000256" key="5">
    <source>
        <dbReference type="SAM" id="MobiDB-lite"/>
    </source>
</evidence>
<dbReference type="InterPro" id="IPR020846">
    <property type="entry name" value="MFS_dom"/>
</dbReference>
<comment type="caution">
    <text evidence="8">The sequence shown here is derived from an EMBL/GenBank/DDBJ whole genome shotgun (WGS) entry which is preliminary data.</text>
</comment>
<keyword evidence="9" id="KW-1185">Reference proteome</keyword>
<dbReference type="PANTHER" id="PTHR24064">
    <property type="entry name" value="SOLUTE CARRIER FAMILY 22 MEMBER"/>
    <property type="match status" value="1"/>
</dbReference>
<dbReference type="Proteomes" id="UP001234178">
    <property type="component" value="Unassembled WGS sequence"/>
</dbReference>
<organism evidence="8 9">
    <name type="scientific">Daphnia magna</name>
    <dbReference type="NCBI Taxonomy" id="35525"/>
    <lineage>
        <taxon>Eukaryota</taxon>
        <taxon>Metazoa</taxon>
        <taxon>Ecdysozoa</taxon>
        <taxon>Arthropoda</taxon>
        <taxon>Crustacea</taxon>
        <taxon>Branchiopoda</taxon>
        <taxon>Diplostraca</taxon>
        <taxon>Cladocera</taxon>
        <taxon>Anomopoda</taxon>
        <taxon>Daphniidae</taxon>
        <taxon>Daphnia</taxon>
    </lineage>
</organism>
<evidence type="ECO:0000259" key="7">
    <source>
        <dbReference type="PROSITE" id="PS50850"/>
    </source>
</evidence>
<feature type="transmembrane region" description="Helical" evidence="6">
    <location>
        <begin position="258"/>
        <end position="278"/>
    </location>
</feature>
<feature type="transmembrane region" description="Helical" evidence="6">
    <location>
        <begin position="284"/>
        <end position="304"/>
    </location>
</feature>
<feature type="transmembrane region" description="Helical" evidence="6">
    <location>
        <begin position="413"/>
        <end position="434"/>
    </location>
</feature>
<dbReference type="Gene3D" id="1.20.1250.20">
    <property type="entry name" value="MFS general substrate transporter like domains"/>
    <property type="match status" value="1"/>
</dbReference>
<dbReference type="InterPro" id="IPR005828">
    <property type="entry name" value="MFS_sugar_transport-like"/>
</dbReference>
<dbReference type="Pfam" id="PF00083">
    <property type="entry name" value="Sugar_tr"/>
    <property type="match status" value="1"/>
</dbReference>
<feature type="domain" description="Major facilitator superfamily (MFS) profile" evidence="7">
    <location>
        <begin position="105"/>
        <end position="554"/>
    </location>
</feature>
<dbReference type="PROSITE" id="PS00216">
    <property type="entry name" value="SUGAR_TRANSPORT_1"/>
    <property type="match status" value="1"/>
</dbReference>
<feature type="transmembrane region" description="Helical" evidence="6">
    <location>
        <begin position="467"/>
        <end position="489"/>
    </location>
</feature>